<name>A0A4U6SES2_BRAEL</name>
<dbReference type="AlphaFoldDB" id="A0A4U6SES2"/>
<dbReference type="EMBL" id="SZZP01000002">
    <property type="protein sequence ID" value="TKV83356.1"/>
    <property type="molecule type" value="Genomic_DNA"/>
</dbReference>
<dbReference type="Proteomes" id="UP000305095">
    <property type="component" value="Unassembled WGS sequence"/>
</dbReference>
<comment type="caution">
    <text evidence="2">The sequence shown here is derived from an EMBL/GenBank/DDBJ whole genome shotgun (WGS) entry which is preliminary data.</text>
</comment>
<protein>
    <submittedName>
        <fullName evidence="2">Uncharacterized protein</fullName>
    </submittedName>
</protein>
<evidence type="ECO:0000313" key="3">
    <source>
        <dbReference type="Proteomes" id="UP000305095"/>
    </source>
</evidence>
<reference evidence="2 3" key="1">
    <citation type="submission" date="2019-05" db="EMBL/GenBank/DDBJ databases">
        <title>Draft Genome of Bradyrhizobium elkanii strain SEMIA 938, Used in Commercial Inoculants for Lupinus spp. in Brazil.</title>
        <authorList>
            <person name="Hungria M."/>
            <person name="Delamuta J.R.M."/>
            <person name="Ribeiro R.A."/>
            <person name="Nogueira M.A."/>
        </authorList>
    </citation>
    <scope>NUCLEOTIDE SEQUENCE [LARGE SCALE GENOMIC DNA]</scope>
    <source>
        <strain evidence="2 3">Semia 938</strain>
    </source>
</reference>
<feature type="region of interest" description="Disordered" evidence="1">
    <location>
        <begin position="33"/>
        <end position="71"/>
    </location>
</feature>
<organism evidence="2 3">
    <name type="scientific">Bradyrhizobium elkanii</name>
    <dbReference type="NCBI Taxonomy" id="29448"/>
    <lineage>
        <taxon>Bacteria</taxon>
        <taxon>Pseudomonadati</taxon>
        <taxon>Pseudomonadota</taxon>
        <taxon>Alphaproteobacteria</taxon>
        <taxon>Hyphomicrobiales</taxon>
        <taxon>Nitrobacteraceae</taxon>
        <taxon>Bradyrhizobium</taxon>
    </lineage>
</organism>
<gene>
    <name evidence="2" type="ORF">FDV58_03775</name>
</gene>
<accession>A0A4U6SES2</accession>
<proteinExistence type="predicted"/>
<evidence type="ECO:0000256" key="1">
    <source>
        <dbReference type="SAM" id="MobiDB-lite"/>
    </source>
</evidence>
<feature type="compositionally biased region" description="Polar residues" evidence="1">
    <location>
        <begin position="62"/>
        <end position="71"/>
    </location>
</feature>
<sequence length="71" mass="7783">MMRGNAQAPPAHLRLQLVGQEKARVEQPAFMPEVGASADTLQDHQAARYRRRASCSAPPFAPQTSARRNIA</sequence>
<evidence type="ECO:0000313" key="2">
    <source>
        <dbReference type="EMBL" id="TKV83356.1"/>
    </source>
</evidence>